<evidence type="ECO:0000313" key="5">
    <source>
        <dbReference type="Proteomes" id="UP000011087"/>
    </source>
</evidence>
<dbReference type="InterPro" id="IPR015655">
    <property type="entry name" value="PP2C"/>
</dbReference>
<dbReference type="eggNOG" id="KOG0698">
    <property type="taxonomic scope" value="Eukaryota"/>
</dbReference>
<dbReference type="HOGENOM" id="CLU_1589555_0_0_1"/>
<name>L1I6M9_GUITC</name>
<dbReference type="EnsemblProtists" id="EKX31539">
    <property type="protein sequence ID" value="EKX31539"/>
    <property type="gene ID" value="GUITHDRAFT_83052"/>
</dbReference>
<dbReference type="InterPro" id="IPR001932">
    <property type="entry name" value="PPM-type_phosphatase-like_dom"/>
</dbReference>
<organism evidence="3">
    <name type="scientific">Guillardia theta (strain CCMP2712)</name>
    <name type="common">Cryptophyte</name>
    <dbReference type="NCBI Taxonomy" id="905079"/>
    <lineage>
        <taxon>Eukaryota</taxon>
        <taxon>Cryptophyceae</taxon>
        <taxon>Pyrenomonadales</taxon>
        <taxon>Geminigeraceae</taxon>
        <taxon>Guillardia</taxon>
    </lineage>
</organism>
<dbReference type="SUPFAM" id="SSF81606">
    <property type="entry name" value="PP2C-like"/>
    <property type="match status" value="1"/>
</dbReference>
<evidence type="ECO:0000259" key="2">
    <source>
        <dbReference type="PROSITE" id="PS51746"/>
    </source>
</evidence>
<feature type="region of interest" description="Disordered" evidence="1">
    <location>
        <begin position="1"/>
        <end position="32"/>
    </location>
</feature>
<dbReference type="OMA" id="AQPDRED"/>
<dbReference type="AlphaFoldDB" id="L1I6M9"/>
<dbReference type="KEGG" id="gtt:GUITHDRAFT_83052"/>
<protein>
    <recommendedName>
        <fullName evidence="2">PPM-type phosphatase domain-containing protein</fullName>
    </recommendedName>
</protein>
<reference evidence="5" key="2">
    <citation type="submission" date="2012-11" db="EMBL/GenBank/DDBJ databases">
        <authorList>
            <person name="Kuo A."/>
            <person name="Curtis B.A."/>
            <person name="Tanifuji G."/>
            <person name="Burki F."/>
            <person name="Gruber A."/>
            <person name="Irimia M."/>
            <person name="Maruyama S."/>
            <person name="Arias M.C."/>
            <person name="Ball S.G."/>
            <person name="Gile G.H."/>
            <person name="Hirakawa Y."/>
            <person name="Hopkins J.F."/>
            <person name="Rensing S.A."/>
            <person name="Schmutz J."/>
            <person name="Symeonidi A."/>
            <person name="Elias M."/>
            <person name="Eveleigh R.J."/>
            <person name="Herman E.K."/>
            <person name="Klute M.J."/>
            <person name="Nakayama T."/>
            <person name="Obornik M."/>
            <person name="Reyes-Prieto A."/>
            <person name="Armbrust E.V."/>
            <person name="Aves S.J."/>
            <person name="Beiko R.G."/>
            <person name="Coutinho P."/>
            <person name="Dacks J.B."/>
            <person name="Durnford D.G."/>
            <person name="Fast N.M."/>
            <person name="Green B.R."/>
            <person name="Grisdale C."/>
            <person name="Hempe F."/>
            <person name="Henrissat B."/>
            <person name="Hoppner M.P."/>
            <person name="Ishida K.-I."/>
            <person name="Kim E."/>
            <person name="Koreny L."/>
            <person name="Kroth P.G."/>
            <person name="Liu Y."/>
            <person name="Malik S.-B."/>
            <person name="Maier U.G."/>
            <person name="McRose D."/>
            <person name="Mock T."/>
            <person name="Neilson J.A."/>
            <person name="Onodera N.T."/>
            <person name="Poole A.M."/>
            <person name="Pritham E.J."/>
            <person name="Richards T.A."/>
            <person name="Rocap G."/>
            <person name="Roy S.W."/>
            <person name="Sarai C."/>
            <person name="Schaack S."/>
            <person name="Shirato S."/>
            <person name="Slamovits C.H."/>
            <person name="Spencer D.F."/>
            <person name="Suzuki S."/>
            <person name="Worden A.Z."/>
            <person name="Zauner S."/>
            <person name="Barry K."/>
            <person name="Bell C."/>
            <person name="Bharti A.K."/>
            <person name="Crow J.A."/>
            <person name="Grimwood J."/>
            <person name="Kramer R."/>
            <person name="Lindquist E."/>
            <person name="Lucas S."/>
            <person name="Salamov A."/>
            <person name="McFadden G.I."/>
            <person name="Lane C.E."/>
            <person name="Keeling P.J."/>
            <person name="Gray M.W."/>
            <person name="Grigoriev I.V."/>
            <person name="Archibald J.M."/>
        </authorList>
    </citation>
    <scope>NUCLEOTIDE SEQUENCE</scope>
    <source>
        <strain evidence="5">CCMP2712</strain>
    </source>
</reference>
<dbReference type="PaxDb" id="55529-EKX31539"/>
<evidence type="ECO:0000313" key="3">
    <source>
        <dbReference type="EMBL" id="EKX31539.1"/>
    </source>
</evidence>
<dbReference type="Proteomes" id="UP000011087">
    <property type="component" value="Unassembled WGS sequence"/>
</dbReference>
<dbReference type="PANTHER" id="PTHR47992">
    <property type="entry name" value="PROTEIN PHOSPHATASE"/>
    <property type="match status" value="1"/>
</dbReference>
<dbReference type="RefSeq" id="XP_005818519.1">
    <property type="nucleotide sequence ID" value="XM_005818462.1"/>
</dbReference>
<reference evidence="4" key="3">
    <citation type="submission" date="2016-03" db="UniProtKB">
        <authorList>
            <consortium name="EnsemblProtists"/>
        </authorList>
    </citation>
    <scope>IDENTIFICATION</scope>
</reference>
<feature type="compositionally biased region" description="Basic and acidic residues" evidence="1">
    <location>
        <begin position="22"/>
        <end position="32"/>
    </location>
</feature>
<feature type="domain" description="PPM-type phosphatase" evidence="2">
    <location>
        <begin position="1"/>
        <end position="168"/>
    </location>
</feature>
<proteinExistence type="predicted"/>
<gene>
    <name evidence="3" type="ORF">GUITHDRAFT_83052</name>
</gene>
<evidence type="ECO:0000313" key="4">
    <source>
        <dbReference type="EnsemblProtists" id="EKX31539"/>
    </source>
</evidence>
<dbReference type="STRING" id="905079.L1I6M9"/>
<accession>L1I6M9</accession>
<dbReference type="PROSITE" id="PS51746">
    <property type="entry name" value="PPM_2"/>
    <property type="match status" value="1"/>
</dbReference>
<evidence type="ECO:0000256" key="1">
    <source>
        <dbReference type="SAM" id="MobiDB-lite"/>
    </source>
</evidence>
<dbReference type="Gene3D" id="3.60.40.10">
    <property type="entry name" value="PPM-type phosphatase domain"/>
    <property type="match status" value="1"/>
</dbReference>
<dbReference type="Pfam" id="PF00481">
    <property type="entry name" value="PP2C"/>
    <property type="match status" value="1"/>
</dbReference>
<dbReference type="SMART" id="SM00332">
    <property type="entry name" value="PP2Cc"/>
    <property type="match status" value="1"/>
</dbReference>
<dbReference type="InterPro" id="IPR036457">
    <property type="entry name" value="PPM-type-like_dom_sf"/>
</dbReference>
<sequence>MVANVGDSRGVLCQDGRAVPMSDDHKPNRPDERRRIELAGGMVVTVGVARVGGILAVSRAIGDSPLKQFVPATPEYKVIRRDPSQKFIILATDGLWDVVSNQEVTFMLLGCPLSVDVGGGFHLGEMELQRSWSRRAGVDGIPQVRWLSSPWRLSPPFAEDRGTTSVPW</sequence>
<reference evidence="3 5" key="1">
    <citation type="journal article" date="2012" name="Nature">
        <title>Algal genomes reveal evolutionary mosaicism and the fate of nucleomorphs.</title>
        <authorList>
            <consortium name="DOE Joint Genome Institute"/>
            <person name="Curtis B.A."/>
            <person name="Tanifuji G."/>
            <person name="Burki F."/>
            <person name="Gruber A."/>
            <person name="Irimia M."/>
            <person name="Maruyama S."/>
            <person name="Arias M.C."/>
            <person name="Ball S.G."/>
            <person name="Gile G.H."/>
            <person name="Hirakawa Y."/>
            <person name="Hopkins J.F."/>
            <person name="Kuo A."/>
            <person name="Rensing S.A."/>
            <person name="Schmutz J."/>
            <person name="Symeonidi A."/>
            <person name="Elias M."/>
            <person name="Eveleigh R.J."/>
            <person name="Herman E.K."/>
            <person name="Klute M.J."/>
            <person name="Nakayama T."/>
            <person name="Obornik M."/>
            <person name="Reyes-Prieto A."/>
            <person name="Armbrust E.V."/>
            <person name="Aves S.J."/>
            <person name="Beiko R.G."/>
            <person name="Coutinho P."/>
            <person name="Dacks J.B."/>
            <person name="Durnford D.G."/>
            <person name="Fast N.M."/>
            <person name="Green B.R."/>
            <person name="Grisdale C.J."/>
            <person name="Hempel F."/>
            <person name="Henrissat B."/>
            <person name="Hoppner M.P."/>
            <person name="Ishida K."/>
            <person name="Kim E."/>
            <person name="Koreny L."/>
            <person name="Kroth P.G."/>
            <person name="Liu Y."/>
            <person name="Malik S.B."/>
            <person name="Maier U.G."/>
            <person name="McRose D."/>
            <person name="Mock T."/>
            <person name="Neilson J.A."/>
            <person name="Onodera N.T."/>
            <person name="Poole A.M."/>
            <person name="Pritham E.J."/>
            <person name="Richards T.A."/>
            <person name="Rocap G."/>
            <person name="Roy S.W."/>
            <person name="Sarai C."/>
            <person name="Schaack S."/>
            <person name="Shirato S."/>
            <person name="Slamovits C.H."/>
            <person name="Spencer D.F."/>
            <person name="Suzuki S."/>
            <person name="Worden A.Z."/>
            <person name="Zauner S."/>
            <person name="Barry K."/>
            <person name="Bell C."/>
            <person name="Bharti A.K."/>
            <person name="Crow J.A."/>
            <person name="Grimwood J."/>
            <person name="Kramer R."/>
            <person name="Lindquist E."/>
            <person name="Lucas S."/>
            <person name="Salamov A."/>
            <person name="McFadden G.I."/>
            <person name="Lane C.E."/>
            <person name="Keeling P.J."/>
            <person name="Gray M.W."/>
            <person name="Grigoriev I.V."/>
            <person name="Archibald J.M."/>
        </authorList>
    </citation>
    <scope>NUCLEOTIDE SEQUENCE</scope>
    <source>
        <strain evidence="3 5">CCMP2712</strain>
    </source>
</reference>
<dbReference type="CDD" id="cd00143">
    <property type="entry name" value="PP2Cc"/>
    <property type="match status" value="1"/>
</dbReference>
<keyword evidence="5" id="KW-1185">Reference proteome</keyword>
<dbReference type="EMBL" id="JH993265">
    <property type="protein sequence ID" value="EKX31539.1"/>
    <property type="molecule type" value="Genomic_DNA"/>
</dbReference>
<dbReference type="OrthoDB" id="10264738at2759"/>
<dbReference type="GeneID" id="17288266"/>
<dbReference type="GO" id="GO:0004722">
    <property type="term" value="F:protein serine/threonine phosphatase activity"/>
    <property type="evidence" value="ECO:0007669"/>
    <property type="project" value="InterPro"/>
</dbReference>